<comment type="caution">
    <text evidence="1">The sequence shown here is derived from an EMBL/GenBank/DDBJ whole genome shotgun (WGS) entry which is preliminary data.</text>
</comment>
<protein>
    <submittedName>
        <fullName evidence="1">Uncharacterized protein</fullName>
    </submittedName>
</protein>
<evidence type="ECO:0000313" key="1">
    <source>
        <dbReference type="EMBL" id="GAI32533.1"/>
    </source>
</evidence>
<proteinExistence type="predicted"/>
<accession>X1MMM1</accession>
<dbReference type="EMBL" id="BARV01032086">
    <property type="protein sequence ID" value="GAI32533.1"/>
    <property type="molecule type" value="Genomic_DNA"/>
</dbReference>
<dbReference type="AlphaFoldDB" id="X1MMM1"/>
<organism evidence="1">
    <name type="scientific">marine sediment metagenome</name>
    <dbReference type="NCBI Taxonomy" id="412755"/>
    <lineage>
        <taxon>unclassified sequences</taxon>
        <taxon>metagenomes</taxon>
        <taxon>ecological metagenomes</taxon>
    </lineage>
</organism>
<gene>
    <name evidence="1" type="ORF">S06H3_50644</name>
</gene>
<sequence>MSHTPQGDWATTNEGGNLPADIYWIRARVTDYTPDGYVQPLGTQSWIRIVT</sequence>
<reference evidence="1" key="1">
    <citation type="journal article" date="2014" name="Front. Microbiol.">
        <title>High frequency of phylogenetically diverse reductive dehalogenase-homologous genes in deep subseafloor sedimentary metagenomes.</title>
        <authorList>
            <person name="Kawai M."/>
            <person name="Futagami T."/>
            <person name="Toyoda A."/>
            <person name="Takaki Y."/>
            <person name="Nishi S."/>
            <person name="Hori S."/>
            <person name="Arai W."/>
            <person name="Tsubouchi T."/>
            <person name="Morono Y."/>
            <person name="Uchiyama I."/>
            <person name="Ito T."/>
            <person name="Fujiyama A."/>
            <person name="Inagaki F."/>
            <person name="Takami H."/>
        </authorList>
    </citation>
    <scope>NUCLEOTIDE SEQUENCE</scope>
    <source>
        <strain evidence="1">Expedition CK06-06</strain>
    </source>
</reference>
<name>X1MMM1_9ZZZZ</name>